<dbReference type="InterPro" id="IPR049142">
    <property type="entry name" value="MS_channel_1st"/>
</dbReference>
<keyword evidence="4 7" id="KW-0812">Transmembrane</keyword>
<dbReference type="PANTHER" id="PTHR43634">
    <property type="entry name" value="OW CONDUCTANCE MECHANOSENSITIVE CHANNEL"/>
    <property type="match status" value="1"/>
</dbReference>
<evidence type="ECO:0000256" key="2">
    <source>
        <dbReference type="ARBA" id="ARBA00008017"/>
    </source>
</evidence>
<dbReference type="InterPro" id="IPR023408">
    <property type="entry name" value="MscS_beta-dom_sf"/>
</dbReference>
<feature type="transmembrane region" description="Helical" evidence="7">
    <location>
        <begin position="157"/>
        <end position="176"/>
    </location>
</feature>
<evidence type="ECO:0000256" key="3">
    <source>
        <dbReference type="ARBA" id="ARBA00022475"/>
    </source>
</evidence>
<evidence type="ECO:0000256" key="5">
    <source>
        <dbReference type="ARBA" id="ARBA00022989"/>
    </source>
</evidence>
<keyword evidence="3" id="KW-1003">Cell membrane</keyword>
<dbReference type="Pfam" id="PF21082">
    <property type="entry name" value="MS_channel_3rd"/>
    <property type="match status" value="1"/>
</dbReference>
<dbReference type="InterPro" id="IPR011066">
    <property type="entry name" value="MscS_channel_C_sf"/>
</dbReference>
<feature type="transmembrane region" description="Helical" evidence="7">
    <location>
        <begin position="90"/>
        <end position="112"/>
    </location>
</feature>
<feature type="transmembrane region" description="Helical" evidence="7">
    <location>
        <begin position="133"/>
        <end position="151"/>
    </location>
</feature>
<feature type="domain" description="Mechanosensitive ion channel transmembrane helices 2/3" evidence="10">
    <location>
        <begin position="137"/>
        <end position="177"/>
    </location>
</feature>
<evidence type="ECO:0000256" key="6">
    <source>
        <dbReference type="ARBA" id="ARBA00023136"/>
    </source>
</evidence>
<evidence type="ECO:0000256" key="1">
    <source>
        <dbReference type="ARBA" id="ARBA00004651"/>
    </source>
</evidence>
<dbReference type="Gene3D" id="1.10.287.1260">
    <property type="match status" value="1"/>
</dbReference>
<dbReference type="Gene3D" id="3.30.70.100">
    <property type="match status" value="1"/>
</dbReference>
<evidence type="ECO:0000313" key="11">
    <source>
        <dbReference type="EMBL" id="MCL6272056.1"/>
    </source>
</evidence>
<gene>
    <name evidence="11" type="ORF">M3P05_19215</name>
</gene>
<keyword evidence="12" id="KW-1185">Reference proteome</keyword>
<comment type="caution">
    <text evidence="11">The sequence shown here is derived from an EMBL/GenBank/DDBJ whole genome shotgun (WGS) entry which is preliminary data.</text>
</comment>
<evidence type="ECO:0000259" key="9">
    <source>
        <dbReference type="Pfam" id="PF21082"/>
    </source>
</evidence>
<feature type="domain" description="Mechanosensitive ion channel MscS C-terminal" evidence="9">
    <location>
        <begin position="254"/>
        <end position="340"/>
    </location>
</feature>
<feature type="domain" description="Mechanosensitive ion channel MscS" evidence="8">
    <location>
        <begin position="178"/>
        <end position="247"/>
    </location>
</feature>
<evidence type="ECO:0000256" key="4">
    <source>
        <dbReference type="ARBA" id="ARBA00022692"/>
    </source>
</evidence>
<evidence type="ECO:0000259" key="8">
    <source>
        <dbReference type="Pfam" id="PF00924"/>
    </source>
</evidence>
<dbReference type="SUPFAM" id="SSF82861">
    <property type="entry name" value="Mechanosensitive channel protein MscS (YggB), transmembrane region"/>
    <property type="match status" value="1"/>
</dbReference>
<dbReference type="PROSITE" id="PS01246">
    <property type="entry name" value="UPF0003"/>
    <property type="match status" value="1"/>
</dbReference>
<feature type="transmembrane region" description="Helical" evidence="7">
    <location>
        <begin position="56"/>
        <end position="78"/>
    </location>
</feature>
<evidence type="ECO:0000259" key="10">
    <source>
        <dbReference type="Pfam" id="PF21088"/>
    </source>
</evidence>
<dbReference type="SUPFAM" id="SSF50182">
    <property type="entry name" value="Sm-like ribonucleoproteins"/>
    <property type="match status" value="1"/>
</dbReference>
<comment type="similarity">
    <text evidence="2">Belongs to the MscS (TC 1.A.23) family.</text>
</comment>
<accession>A0ABT0PLD3</accession>
<organism evidence="11 12">
    <name type="scientific">Parendozoicomonas callyspongiae</name>
    <dbReference type="NCBI Taxonomy" id="2942213"/>
    <lineage>
        <taxon>Bacteria</taxon>
        <taxon>Pseudomonadati</taxon>
        <taxon>Pseudomonadota</taxon>
        <taxon>Gammaproteobacteria</taxon>
        <taxon>Oceanospirillales</taxon>
        <taxon>Endozoicomonadaceae</taxon>
        <taxon>Parendozoicomonas</taxon>
    </lineage>
</organism>
<reference evidence="11 12" key="1">
    <citation type="submission" date="2022-05" db="EMBL/GenBank/DDBJ databases">
        <authorList>
            <person name="Park J.-S."/>
        </authorList>
    </citation>
    <scope>NUCLEOTIDE SEQUENCE [LARGE SCALE GENOMIC DNA]</scope>
    <source>
        <strain evidence="11 12">2012CJ34-2</strain>
    </source>
</reference>
<protein>
    <submittedName>
        <fullName evidence="11">Mechanosensitive ion channel family protein</fullName>
    </submittedName>
</protein>
<dbReference type="Pfam" id="PF00924">
    <property type="entry name" value="MS_channel_2nd"/>
    <property type="match status" value="1"/>
</dbReference>
<dbReference type="Gene3D" id="2.30.30.60">
    <property type="match status" value="1"/>
</dbReference>
<dbReference type="InterPro" id="IPR045042">
    <property type="entry name" value="YnaI-like"/>
</dbReference>
<dbReference type="SUPFAM" id="SSF82689">
    <property type="entry name" value="Mechanosensitive channel protein MscS (YggB), C-terminal domain"/>
    <property type="match status" value="1"/>
</dbReference>
<dbReference type="RefSeq" id="WP_249701735.1">
    <property type="nucleotide sequence ID" value="NZ_JAMFLX010000043.1"/>
</dbReference>
<keyword evidence="6 7" id="KW-0472">Membrane</keyword>
<evidence type="ECO:0000256" key="7">
    <source>
        <dbReference type="SAM" id="Phobius"/>
    </source>
</evidence>
<dbReference type="InterPro" id="IPR010920">
    <property type="entry name" value="LSM_dom_sf"/>
</dbReference>
<name>A0ABT0PLD3_9GAMM</name>
<evidence type="ECO:0000313" key="12">
    <source>
        <dbReference type="Proteomes" id="UP001203338"/>
    </source>
</evidence>
<proteinExistence type="inferred from homology"/>
<dbReference type="InterPro" id="IPR011014">
    <property type="entry name" value="MscS_channel_TM-2"/>
</dbReference>
<dbReference type="PANTHER" id="PTHR43634:SF2">
    <property type="entry name" value="LOW CONDUCTANCE MECHANOSENSITIVE CHANNEL YNAI"/>
    <property type="match status" value="1"/>
</dbReference>
<dbReference type="EMBL" id="JAMFLX010000043">
    <property type="protein sequence ID" value="MCL6272056.1"/>
    <property type="molecule type" value="Genomic_DNA"/>
</dbReference>
<dbReference type="InterPro" id="IPR049278">
    <property type="entry name" value="MS_channel_C"/>
</dbReference>
<sequence>MFATADLAILAPLGLKLVLTLVLFMTASWLCNRTLHRLTEHFTNTRSHWDDTLTRAARPVLTIGLALMGLSVAFSLIADFCSFNDDDVVLLIRRITVILLLYALLIRYLRLVRESLAMPDRARIHLDLPTIELLLKLLQLGLTVATGLTLLQNFGVSISGLLAFGGVGGLAIGLAAKDMLANLFGGLTLYMDRPFVIGDKVNLKDKGIEGFVEKIGWRQTRIRGYDRTPIYVPNALFTNMAVINPSRMQNRRINITIGLRYQDFSVVEAVTMAIESYLSQHPELDQNRGILARFTDYGECSLDILVRFYTLTTDWKTYMGIRHKILLEIGKIIHEHGADMAFPTRTVEIESKDTIDGEFLS</sequence>
<dbReference type="InterPro" id="IPR006686">
    <property type="entry name" value="MscS_channel_CS"/>
</dbReference>
<dbReference type="InterPro" id="IPR006685">
    <property type="entry name" value="MscS_channel_2nd"/>
</dbReference>
<keyword evidence="5 7" id="KW-1133">Transmembrane helix</keyword>
<dbReference type="Proteomes" id="UP001203338">
    <property type="component" value="Unassembled WGS sequence"/>
</dbReference>
<dbReference type="Pfam" id="PF21088">
    <property type="entry name" value="MS_channel_1st"/>
    <property type="match status" value="1"/>
</dbReference>
<comment type="subcellular location">
    <subcellularLocation>
        <location evidence="1">Cell membrane</location>
        <topology evidence="1">Multi-pass membrane protein</topology>
    </subcellularLocation>
</comment>
<feature type="transmembrane region" description="Helical" evidence="7">
    <location>
        <begin position="17"/>
        <end position="35"/>
    </location>
</feature>